<dbReference type="AlphaFoldDB" id="A0A2I0VTT4"/>
<protein>
    <submittedName>
        <fullName evidence="1">Uncharacterized protein</fullName>
    </submittedName>
</protein>
<sequence length="102" mass="11741">MRQREESQARDSVSADEVCETTHADEVRGTVRRRECFNKRRHECGTAHASASGNRNGLDFWVSVRLISGEIAMDFCGFLEISKSKCMQEEESRCRKLKKRKS</sequence>
<name>A0A2I0VTT4_9ASPA</name>
<reference evidence="1 2" key="2">
    <citation type="journal article" date="2017" name="Nature">
        <title>The Apostasia genome and the evolution of orchids.</title>
        <authorList>
            <person name="Zhang G.Q."/>
            <person name="Liu K.W."/>
            <person name="Li Z."/>
            <person name="Lohaus R."/>
            <person name="Hsiao Y.Y."/>
            <person name="Niu S.C."/>
            <person name="Wang J.Y."/>
            <person name="Lin Y.C."/>
            <person name="Xu Q."/>
            <person name="Chen L.J."/>
            <person name="Yoshida K."/>
            <person name="Fujiwara S."/>
            <person name="Wang Z.W."/>
            <person name="Zhang Y.Q."/>
            <person name="Mitsuda N."/>
            <person name="Wang M."/>
            <person name="Liu G.H."/>
            <person name="Pecoraro L."/>
            <person name="Huang H.X."/>
            <person name="Xiao X.J."/>
            <person name="Lin M."/>
            <person name="Wu X.Y."/>
            <person name="Wu W.L."/>
            <person name="Chen Y.Y."/>
            <person name="Chang S.B."/>
            <person name="Sakamoto S."/>
            <person name="Ohme-Takagi M."/>
            <person name="Yagi M."/>
            <person name="Zeng S.J."/>
            <person name="Shen C.Y."/>
            <person name="Yeh C.M."/>
            <person name="Luo Y.B."/>
            <person name="Tsai W.C."/>
            <person name="Van de Peer Y."/>
            <person name="Liu Z.J."/>
        </authorList>
    </citation>
    <scope>NUCLEOTIDE SEQUENCE [LARGE SCALE GENOMIC DNA]</scope>
    <source>
        <tissue evidence="1">The whole plant</tissue>
    </source>
</reference>
<evidence type="ECO:0000313" key="2">
    <source>
        <dbReference type="Proteomes" id="UP000233837"/>
    </source>
</evidence>
<accession>A0A2I0VTT4</accession>
<dbReference type="Proteomes" id="UP000233837">
    <property type="component" value="Unassembled WGS sequence"/>
</dbReference>
<dbReference type="EMBL" id="KZ503238">
    <property type="protein sequence ID" value="PKU66828.1"/>
    <property type="molecule type" value="Genomic_DNA"/>
</dbReference>
<reference evidence="1 2" key="1">
    <citation type="journal article" date="2016" name="Sci. Rep.">
        <title>The Dendrobium catenatum Lindl. genome sequence provides insights into polysaccharide synthase, floral development and adaptive evolution.</title>
        <authorList>
            <person name="Zhang G.Q."/>
            <person name="Xu Q."/>
            <person name="Bian C."/>
            <person name="Tsai W.C."/>
            <person name="Yeh C.M."/>
            <person name="Liu K.W."/>
            <person name="Yoshida K."/>
            <person name="Zhang L.S."/>
            <person name="Chang S.B."/>
            <person name="Chen F."/>
            <person name="Shi Y."/>
            <person name="Su Y.Y."/>
            <person name="Zhang Y.Q."/>
            <person name="Chen L.J."/>
            <person name="Yin Y."/>
            <person name="Lin M."/>
            <person name="Huang H."/>
            <person name="Deng H."/>
            <person name="Wang Z.W."/>
            <person name="Zhu S.L."/>
            <person name="Zhao X."/>
            <person name="Deng C."/>
            <person name="Niu S.C."/>
            <person name="Huang J."/>
            <person name="Wang M."/>
            <person name="Liu G.H."/>
            <person name="Yang H.J."/>
            <person name="Xiao X.J."/>
            <person name="Hsiao Y.Y."/>
            <person name="Wu W.L."/>
            <person name="Chen Y.Y."/>
            <person name="Mitsuda N."/>
            <person name="Ohme-Takagi M."/>
            <person name="Luo Y.B."/>
            <person name="Van de Peer Y."/>
            <person name="Liu Z.J."/>
        </authorList>
    </citation>
    <scope>NUCLEOTIDE SEQUENCE [LARGE SCALE GENOMIC DNA]</scope>
    <source>
        <tissue evidence="1">The whole plant</tissue>
    </source>
</reference>
<organism evidence="1 2">
    <name type="scientific">Dendrobium catenatum</name>
    <dbReference type="NCBI Taxonomy" id="906689"/>
    <lineage>
        <taxon>Eukaryota</taxon>
        <taxon>Viridiplantae</taxon>
        <taxon>Streptophyta</taxon>
        <taxon>Embryophyta</taxon>
        <taxon>Tracheophyta</taxon>
        <taxon>Spermatophyta</taxon>
        <taxon>Magnoliopsida</taxon>
        <taxon>Liliopsida</taxon>
        <taxon>Asparagales</taxon>
        <taxon>Orchidaceae</taxon>
        <taxon>Epidendroideae</taxon>
        <taxon>Malaxideae</taxon>
        <taxon>Dendrobiinae</taxon>
        <taxon>Dendrobium</taxon>
    </lineage>
</organism>
<gene>
    <name evidence="1" type="ORF">MA16_Dca014435</name>
</gene>
<keyword evidence="2" id="KW-1185">Reference proteome</keyword>
<evidence type="ECO:0000313" key="1">
    <source>
        <dbReference type="EMBL" id="PKU66828.1"/>
    </source>
</evidence>
<proteinExistence type="predicted"/>